<dbReference type="RefSeq" id="WP_199888846.1">
    <property type="nucleotide sequence ID" value="NZ_BMSZ01000012.1"/>
</dbReference>
<comment type="caution">
    <text evidence="1">The sequence shown here is derived from an EMBL/GenBank/DDBJ whole genome shotgun (WGS) entry which is preliminary data.</text>
</comment>
<accession>A0ABQ2TCF5</accession>
<keyword evidence="2" id="KW-1185">Reference proteome</keyword>
<name>A0ABQ2TCF5_STRBA</name>
<organism evidence="1 2">
    <name type="scientific">Streptomyces badius</name>
    <dbReference type="NCBI Taxonomy" id="1941"/>
    <lineage>
        <taxon>Bacteria</taxon>
        <taxon>Bacillati</taxon>
        <taxon>Actinomycetota</taxon>
        <taxon>Actinomycetes</taxon>
        <taxon>Kitasatosporales</taxon>
        <taxon>Streptomycetaceae</taxon>
        <taxon>Streptomyces</taxon>
    </lineage>
</organism>
<protein>
    <submittedName>
        <fullName evidence="1">Uncharacterized protein</fullName>
    </submittedName>
</protein>
<reference evidence="2" key="1">
    <citation type="journal article" date="2019" name="Int. J. Syst. Evol. Microbiol.">
        <title>The Global Catalogue of Microorganisms (GCM) 10K type strain sequencing project: providing services to taxonomists for standard genome sequencing and annotation.</title>
        <authorList>
            <consortium name="The Broad Institute Genomics Platform"/>
            <consortium name="The Broad Institute Genome Sequencing Center for Infectious Disease"/>
            <person name="Wu L."/>
            <person name="Ma J."/>
        </authorList>
    </citation>
    <scope>NUCLEOTIDE SEQUENCE [LARGE SCALE GENOMIC DNA]</scope>
    <source>
        <strain evidence="2">JCM 4350</strain>
    </source>
</reference>
<evidence type="ECO:0000313" key="2">
    <source>
        <dbReference type="Proteomes" id="UP000659767"/>
    </source>
</evidence>
<evidence type="ECO:0000313" key="1">
    <source>
        <dbReference type="EMBL" id="GGS63473.1"/>
    </source>
</evidence>
<dbReference type="Proteomes" id="UP000659767">
    <property type="component" value="Unassembled WGS sequence"/>
</dbReference>
<sequence length="57" mass="6030">MDSPTGSYPAAPRVPLITLEEAREAVRLLLHFADDSPEGQAAGAWAADVALRLPAED</sequence>
<gene>
    <name evidence="1" type="ORF">GCM10010253_42960</name>
</gene>
<proteinExistence type="predicted"/>
<dbReference type="EMBL" id="BMSZ01000012">
    <property type="protein sequence ID" value="GGS63473.1"/>
    <property type="molecule type" value="Genomic_DNA"/>
</dbReference>